<dbReference type="Proteomes" id="UP000092544">
    <property type="component" value="Unassembled WGS sequence"/>
</dbReference>
<dbReference type="EMBL" id="FLOB01000003">
    <property type="protein sequence ID" value="SBS29879.1"/>
    <property type="molecule type" value="Genomic_DNA"/>
</dbReference>
<reference evidence="1 2" key="1">
    <citation type="submission" date="2016-06" db="EMBL/GenBank/DDBJ databases">
        <authorList>
            <person name="Kjaerup R.B."/>
            <person name="Dalgaard T.S."/>
            <person name="Juul-Madsen H.R."/>
        </authorList>
    </citation>
    <scope>NUCLEOTIDE SEQUENCE [LARGE SCALE GENOMIC DNA]</scope>
    <source>
        <strain evidence="1 2">CECT 8886</strain>
    </source>
</reference>
<dbReference type="AlphaFoldDB" id="A0A1A8TCC1"/>
<organism evidence="1 2">
    <name type="scientific">Marinomonas spartinae</name>
    <dbReference type="NCBI Taxonomy" id="1792290"/>
    <lineage>
        <taxon>Bacteria</taxon>
        <taxon>Pseudomonadati</taxon>
        <taxon>Pseudomonadota</taxon>
        <taxon>Gammaproteobacteria</taxon>
        <taxon>Oceanospirillales</taxon>
        <taxon>Oceanospirillaceae</taxon>
        <taxon>Marinomonas</taxon>
    </lineage>
</organism>
<evidence type="ECO:0000313" key="1">
    <source>
        <dbReference type="EMBL" id="SBS29879.1"/>
    </source>
</evidence>
<keyword evidence="2" id="KW-1185">Reference proteome</keyword>
<sequence length="38" mass="4323">MQKRKMVTFLFPTRVLARSGSADPALNYAISAKWHSDK</sequence>
<proteinExistence type="predicted"/>
<name>A0A1A8TCC1_9GAMM</name>
<dbReference type="STRING" id="1792290.MSP8886_01627"/>
<gene>
    <name evidence="1" type="ORF">MSP8886_01627</name>
</gene>
<evidence type="ECO:0000313" key="2">
    <source>
        <dbReference type="Proteomes" id="UP000092544"/>
    </source>
</evidence>
<accession>A0A1A8TCC1</accession>
<protein>
    <submittedName>
        <fullName evidence="1">Uncharacterized protein</fullName>
    </submittedName>
</protein>